<dbReference type="InterPro" id="IPR017452">
    <property type="entry name" value="GPCR_Rhodpsn_7TM"/>
</dbReference>
<evidence type="ECO:0000256" key="7">
    <source>
        <dbReference type="ARBA" id="ARBA00023040"/>
    </source>
</evidence>
<dbReference type="GO" id="GO:0022008">
    <property type="term" value="P:neurogenesis"/>
    <property type="evidence" value="ECO:0007669"/>
    <property type="project" value="TreeGrafter"/>
</dbReference>
<keyword evidence="3" id="KW-1003">Cell membrane</keyword>
<evidence type="ECO:0000313" key="17">
    <source>
        <dbReference type="Ensembl" id="ENSEBUP00000000725.1"/>
    </source>
</evidence>
<feature type="compositionally biased region" description="Polar residues" evidence="14">
    <location>
        <begin position="391"/>
        <end position="405"/>
    </location>
</feature>
<comment type="similarity">
    <text evidence="13">Belongs to the G-protein coupled receptor 1 family.</text>
</comment>
<dbReference type="GO" id="GO:0005769">
    <property type="term" value="C:early endosome"/>
    <property type="evidence" value="ECO:0007669"/>
    <property type="project" value="UniProtKB-SubCell"/>
</dbReference>
<evidence type="ECO:0000256" key="12">
    <source>
        <dbReference type="ARBA" id="ARBA00023224"/>
    </source>
</evidence>
<feature type="transmembrane region" description="Helical" evidence="15">
    <location>
        <begin position="191"/>
        <end position="209"/>
    </location>
</feature>
<dbReference type="PANTHER" id="PTHR10489">
    <property type="entry name" value="CELL ADHESION MOLECULE"/>
    <property type="match status" value="1"/>
</dbReference>
<feature type="region of interest" description="Disordered" evidence="14">
    <location>
        <begin position="386"/>
        <end position="405"/>
    </location>
</feature>
<feature type="domain" description="G-protein coupled receptors family 1 profile" evidence="16">
    <location>
        <begin position="95"/>
        <end position="347"/>
    </location>
</feature>
<dbReference type="InterPro" id="IPR000276">
    <property type="entry name" value="GPCR_Rhodpsn"/>
</dbReference>
<dbReference type="AlphaFoldDB" id="A0A8C4ND12"/>
<keyword evidence="7 13" id="KW-0297">G-protein coupled receptor</keyword>
<dbReference type="PROSITE" id="PS00237">
    <property type="entry name" value="G_PROTEIN_RECEP_F1_1"/>
    <property type="match status" value="1"/>
</dbReference>
<evidence type="ECO:0000256" key="1">
    <source>
        <dbReference type="ARBA" id="ARBA00004412"/>
    </source>
</evidence>
<sequence>MLAESIRGTVNFAIKTPGLQRPDSSLESCRESNRLDCSEEYSWINISLIDFNNPSLDIHGHEALTICENSASAQQFIHVFLPTVYWIVCILGIIGNGFIFAVLGCSHRRRSTADVYLLNLAAADLLFVFTLPFWAVSAYSQWVFGEVLCRVVHIVFTVNMSSSILLLACISVDRYLAIVRATKTDKLRRSAATRASCCAVWFISLLLAVPDLAFSRAFNLPLSDAVACEHVYPNGWADVWRTVLRTQHHLLAFILPSMVIVCCYGLIIRTLAHSHGQRQRKALKVVVAIVVAFFVCWFPYNLATFLDTLLRLNVVKFSCELEDRLTIAVAITEGLGFMHCCVIPILYAFVGEQFKAHLASCRGFIVKAKVQGQARLQAGYNVRYERPRGPSVNSDSDLSTSMSHA</sequence>
<evidence type="ECO:0000256" key="9">
    <source>
        <dbReference type="ARBA" id="ARBA00023157"/>
    </source>
</evidence>
<feature type="transmembrane region" description="Helical" evidence="15">
    <location>
        <begin position="283"/>
        <end position="305"/>
    </location>
</feature>
<reference evidence="17" key="2">
    <citation type="submission" date="2025-09" db="UniProtKB">
        <authorList>
            <consortium name="Ensembl"/>
        </authorList>
    </citation>
    <scope>IDENTIFICATION</scope>
</reference>
<evidence type="ECO:0000256" key="13">
    <source>
        <dbReference type="RuleBase" id="RU000688"/>
    </source>
</evidence>
<feature type="transmembrane region" description="Helical" evidence="15">
    <location>
        <begin position="250"/>
        <end position="271"/>
    </location>
</feature>
<evidence type="ECO:0000259" key="16">
    <source>
        <dbReference type="PROSITE" id="PS50262"/>
    </source>
</evidence>
<dbReference type="GO" id="GO:0019722">
    <property type="term" value="P:calcium-mediated signaling"/>
    <property type="evidence" value="ECO:0007669"/>
    <property type="project" value="TreeGrafter"/>
</dbReference>
<dbReference type="GO" id="GO:0009897">
    <property type="term" value="C:external side of plasma membrane"/>
    <property type="evidence" value="ECO:0007669"/>
    <property type="project" value="TreeGrafter"/>
</dbReference>
<organism evidence="17 18">
    <name type="scientific">Eptatretus burgeri</name>
    <name type="common">Inshore hagfish</name>
    <dbReference type="NCBI Taxonomy" id="7764"/>
    <lineage>
        <taxon>Eukaryota</taxon>
        <taxon>Metazoa</taxon>
        <taxon>Chordata</taxon>
        <taxon>Craniata</taxon>
        <taxon>Vertebrata</taxon>
        <taxon>Cyclostomata</taxon>
        <taxon>Myxini</taxon>
        <taxon>Myxiniformes</taxon>
        <taxon>Myxinidae</taxon>
        <taxon>Eptatretinae</taxon>
        <taxon>Eptatretus</taxon>
    </lineage>
</organism>
<dbReference type="PRINTS" id="PR00237">
    <property type="entry name" value="GPCRRHODOPSN"/>
</dbReference>
<comment type="subcellular location">
    <subcellularLocation>
        <location evidence="2">Cell membrane</location>
        <topology evidence="2">Multi-pass membrane protein</topology>
    </subcellularLocation>
    <subcellularLocation>
        <location evidence="1">Early endosome</location>
    </subcellularLocation>
</comment>
<keyword evidence="18" id="KW-1185">Reference proteome</keyword>
<keyword evidence="5" id="KW-0967">Endosome</keyword>
<dbReference type="PRINTS" id="PR00657">
    <property type="entry name" value="CCCHEMOKINER"/>
</dbReference>
<dbReference type="GeneTree" id="ENSGT01050000244848"/>
<evidence type="ECO:0000256" key="3">
    <source>
        <dbReference type="ARBA" id="ARBA00022475"/>
    </source>
</evidence>
<evidence type="ECO:0000256" key="14">
    <source>
        <dbReference type="SAM" id="MobiDB-lite"/>
    </source>
</evidence>
<dbReference type="PROSITE" id="PS50262">
    <property type="entry name" value="G_PROTEIN_RECEP_F1_2"/>
    <property type="match status" value="1"/>
</dbReference>
<feature type="transmembrane region" description="Helical" evidence="15">
    <location>
        <begin position="151"/>
        <end position="170"/>
    </location>
</feature>
<keyword evidence="6 15" id="KW-1133">Transmembrane helix</keyword>
<accession>A0A8C4ND12</accession>
<name>A0A8C4ND12_EPTBU</name>
<evidence type="ECO:0000256" key="2">
    <source>
        <dbReference type="ARBA" id="ARBA00004651"/>
    </source>
</evidence>
<keyword evidence="10 13" id="KW-0675">Receptor</keyword>
<evidence type="ECO:0000313" key="18">
    <source>
        <dbReference type="Proteomes" id="UP000694388"/>
    </source>
</evidence>
<dbReference type="GO" id="GO:0007204">
    <property type="term" value="P:positive regulation of cytosolic calcium ion concentration"/>
    <property type="evidence" value="ECO:0007669"/>
    <property type="project" value="TreeGrafter"/>
</dbReference>
<keyword evidence="8 15" id="KW-0472">Membrane</keyword>
<dbReference type="GO" id="GO:0006955">
    <property type="term" value="P:immune response"/>
    <property type="evidence" value="ECO:0007669"/>
    <property type="project" value="TreeGrafter"/>
</dbReference>
<evidence type="ECO:0000256" key="10">
    <source>
        <dbReference type="ARBA" id="ARBA00023170"/>
    </source>
</evidence>
<dbReference type="Pfam" id="PF00001">
    <property type="entry name" value="7tm_1"/>
    <property type="match status" value="1"/>
</dbReference>
<keyword evidence="9" id="KW-1015">Disulfide bond</keyword>
<keyword evidence="11" id="KW-0325">Glycoprotein</keyword>
<dbReference type="Gene3D" id="1.20.1070.10">
    <property type="entry name" value="Rhodopsin 7-helix transmembrane proteins"/>
    <property type="match status" value="1"/>
</dbReference>
<dbReference type="GO" id="GO:0060326">
    <property type="term" value="P:cell chemotaxis"/>
    <property type="evidence" value="ECO:0007669"/>
    <property type="project" value="TreeGrafter"/>
</dbReference>
<dbReference type="SUPFAM" id="SSF81321">
    <property type="entry name" value="Family A G protein-coupled receptor-like"/>
    <property type="match status" value="1"/>
</dbReference>
<evidence type="ECO:0000256" key="6">
    <source>
        <dbReference type="ARBA" id="ARBA00022989"/>
    </source>
</evidence>
<dbReference type="PRINTS" id="PR00645">
    <property type="entry name" value="CXCCHMKINER4"/>
</dbReference>
<keyword evidence="12 13" id="KW-0807">Transducer</keyword>
<dbReference type="Proteomes" id="UP000694388">
    <property type="component" value="Unplaced"/>
</dbReference>
<dbReference type="InterPro" id="IPR000355">
    <property type="entry name" value="Chemokine_rcpt"/>
</dbReference>
<evidence type="ECO:0000256" key="8">
    <source>
        <dbReference type="ARBA" id="ARBA00023136"/>
    </source>
</evidence>
<evidence type="ECO:0000256" key="4">
    <source>
        <dbReference type="ARBA" id="ARBA00022692"/>
    </source>
</evidence>
<evidence type="ECO:0000256" key="5">
    <source>
        <dbReference type="ARBA" id="ARBA00022753"/>
    </source>
</evidence>
<dbReference type="GO" id="GO:0019957">
    <property type="term" value="F:C-C chemokine binding"/>
    <property type="evidence" value="ECO:0007669"/>
    <property type="project" value="TreeGrafter"/>
</dbReference>
<dbReference type="InterPro" id="IPR001277">
    <property type="entry name" value="CXCR4/ACKR2"/>
</dbReference>
<dbReference type="PANTHER" id="PTHR10489:SF594">
    <property type="entry name" value="C-X-C CHEMOKINE RECEPTOR TYPE 4"/>
    <property type="match status" value="1"/>
</dbReference>
<evidence type="ECO:0000256" key="15">
    <source>
        <dbReference type="SAM" id="Phobius"/>
    </source>
</evidence>
<feature type="transmembrane region" description="Helical" evidence="15">
    <location>
        <begin position="115"/>
        <end position="139"/>
    </location>
</feature>
<keyword evidence="4 13" id="KW-0812">Transmembrane</keyword>
<feature type="transmembrane region" description="Helical" evidence="15">
    <location>
        <begin position="325"/>
        <end position="350"/>
    </location>
</feature>
<dbReference type="GO" id="GO:0016493">
    <property type="term" value="F:C-C chemokine receptor activity"/>
    <property type="evidence" value="ECO:0007669"/>
    <property type="project" value="TreeGrafter"/>
</dbReference>
<dbReference type="Ensembl" id="ENSEBUT00000001031.1">
    <property type="protein sequence ID" value="ENSEBUP00000000725.1"/>
    <property type="gene ID" value="ENSEBUG00000000806.1"/>
</dbReference>
<proteinExistence type="inferred from homology"/>
<reference evidence="17" key="1">
    <citation type="submission" date="2025-08" db="UniProtKB">
        <authorList>
            <consortium name="Ensembl"/>
        </authorList>
    </citation>
    <scope>IDENTIFICATION</scope>
</reference>
<dbReference type="InterPro" id="IPR050119">
    <property type="entry name" value="CCR1-9-like"/>
</dbReference>
<protein>
    <submittedName>
        <fullName evidence="17">Chemokine (C-X-C motif) receptor 4a</fullName>
    </submittedName>
</protein>
<dbReference type="GO" id="GO:0007420">
    <property type="term" value="P:brain development"/>
    <property type="evidence" value="ECO:0007669"/>
    <property type="project" value="TreeGrafter"/>
</dbReference>
<feature type="transmembrane region" description="Helical" evidence="15">
    <location>
        <begin position="84"/>
        <end position="103"/>
    </location>
</feature>
<evidence type="ECO:0000256" key="11">
    <source>
        <dbReference type="ARBA" id="ARBA00023180"/>
    </source>
</evidence>